<comment type="caution">
    <text evidence="11">The sequence shown here is derived from an EMBL/GenBank/DDBJ whole genome shotgun (WGS) entry which is preliminary data.</text>
</comment>
<dbReference type="Pfam" id="PF12799">
    <property type="entry name" value="LRR_4"/>
    <property type="match status" value="1"/>
</dbReference>
<evidence type="ECO:0000313" key="11">
    <source>
        <dbReference type="EMBL" id="KAG0522405.1"/>
    </source>
</evidence>
<evidence type="ECO:0000256" key="4">
    <source>
        <dbReference type="ARBA" id="ARBA00022626"/>
    </source>
</evidence>
<keyword evidence="6" id="KW-0732">Signal</keyword>
<evidence type="ECO:0000256" key="2">
    <source>
        <dbReference type="ARBA" id="ARBA00009592"/>
    </source>
</evidence>
<dbReference type="InterPro" id="IPR025875">
    <property type="entry name" value="Leu-rich_rpt_4"/>
</dbReference>
<protein>
    <recommendedName>
        <fullName evidence="13">Leucine-rich repeat-containing N-terminal plant-type domain-containing protein</fullName>
    </recommendedName>
</protein>
<evidence type="ECO:0000256" key="9">
    <source>
        <dbReference type="ARBA" id="ARBA00023136"/>
    </source>
</evidence>
<keyword evidence="7" id="KW-0677">Repeat</keyword>
<dbReference type="InterPro" id="IPR046956">
    <property type="entry name" value="RLP23-like"/>
</dbReference>
<accession>A0A921QKW9</accession>
<evidence type="ECO:0000256" key="10">
    <source>
        <dbReference type="ARBA" id="ARBA00023180"/>
    </source>
</evidence>
<evidence type="ECO:0000313" key="12">
    <source>
        <dbReference type="Proteomes" id="UP000807115"/>
    </source>
</evidence>
<dbReference type="SUPFAM" id="SSF52058">
    <property type="entry name" value="L domain-like"/>
    <property type="match status" value="1"/>
</dbReference>
<organism evidence="11 12">
    <name type="scientific">Sorghum bicolor</name>
    <name type="common">Sorghum</name>
    <name type="synonym">Sorghum vulgare</name>
    <dbReference type="NCBI Taxonomy" id="4558"/>
    <lineage>
        <taxon>Eukaryota</taxon>
        <taxon>Viridiplantae</taxon>
        <taxon>Streptophyta</taxon>
        <taxon>Embryophyta</taxon>
        <taxon>Tracheophyta</taxon>
        <taxon>Spermatophyta</taxon>
        <taxon>Magnoliopsida</taxon>
        <taxon>Liliopsida</taxon>
        <taxon>Poales</taxon>
        <taxon>Poaceae</taxon>
        <taxon>PACMAD clade</taxon>
        <taxon>Panicoideae</taxon>
        <taxon>Andropogonodae</taxon>
        <taxon>Andropogoneae</taxon>
        <taxon>Sorghinae</taxon>
        <taxon>Sorghum</taxon>
    </lineage>
</organism>
<dbReference type="GO" id="GO:0009742">
    <property type="term" value="P:brassinosteroid mediated signaling pathway"/>
    <property type="evidence" value="ECO:0007669"/>
    <property type="project" value="UniProtKB-KW"/>
</dbReference>
<proteinExistence type="inferred from homology"/>
<dbReference type="InterPro" id="IPR032675">
    <property type="entry name" value="LRR_dom_sf"/>
</dbReference>
<sequence>MADNIPATGLEKFTLLTHLNFCNLGLRGPIPIGVGELVNLVSFCALKTIDLHGNKIEGQLPRGLSNCSDLEVLDIGSNRITDTFPAWLRRLPKLSILLLRSNQFYGTIGVFPSLQIIDLASNNFSGVLRPQWLKQFKSMMAESNSSGETIDFQSINPYEPLYQYSVGFMYKGIFMTFERMLTTVTVIDFSNNRLEGNIPESFGRHVSLRVLNLSHNAFSGKIPAQLGSMTDLESLDLSCNQLSGEILQGLTDLTFLELLNLSNNYLVRKIPQSRQLSTFDSSSFGGNAGLCGPPLSKLPCGASPYTPSPQVVDRLGFGVGFAAAIVVEWNRVSRWFIATARALHSRSPLE</sequence>
<keyword evidence="10" id="KW-0325">Glycoprotein</keyword>
<comment type="similarity">
    <text evidence="2">Belongs to the RLP family.</text>
</comment>
<gene>
    <name evidence="11" type="ORF">BDA96_07G034200</name>
</gene>
<keyword evidence="3" id="KW-0433">Leucine-rich repeat</keyword>
<evidence type="ECO:0000256" key="7">
    <source>
        <dbReference type="ARBA" id="ARBA00022737"/>
    </source>
</evidence>
<evidence type="ECO:0000256" key="1">
    <source>
        <dbReference type="ARBA" id="ARBA00004479"/>
    </source>
</evidence>
<dbReference type="Proteomes" id="UP000807115">
    <property type="component" value="Chromosome 7"/>
</dbReference>
<evidence type="ECO:0000256" key="6">
    <source>
        <dbReference type="ARBA" id="ARBA00022729"/>
    </source>
</evidence>
<keyword evidence="4" id="KW-1070">Brassinosteroid signaling pathway</keyword>
<keyword evidence="8" id="KW-1133">Transmembrane helix</keyword>
<dbReference type="InterPro" id="IPR001611">
    <property type="entry name" value="Leu-rich_rpt"/>
</dbReference>
<evidence type="ECO:0000256" key="5">
    <source>
        <dbReference type="ARBA" id="ARBA00022692"/>
    </source>
</evidence>
<dbReference type="PANTHER" id="PTHR48061">
    <property type="entry name" value="LEUCINE-RICH REPEAT RECEPTOR PROTEIN KINASE EMS1-LIKE-RELATED"/>
    <property type="match status" value="1"/>
</dbReference>
<dbReference type="Pfam" id="PF00560">
    <property type="entry name" value="LRR_1"/>
    <property type="match status" value="1"/>
</dbReference>
<keyword evidence="9" id="KW-0472">Membrane</keyword>
<evidence type="ECO:0000256" key="8">
    <source>
        <dbReference type="ARBA" id="ARBA00022989"/>
    </source>
</evidence>
<dbReference type="AlphaFoldDB" id="A0A921QKW9"/>
<dbReference type="PANTHER" id="PTHR48061:SF14">
    <property type="entry name" value="LEUCINE-RICH REPEAT-CONTAINING N-TERMINAL PLANT-TYPE DOMAIN-CONTAINING PROTEIN"/>
    <property type="match status" value="1"/>
</dbReference>
<keyword evidence="5" id="KW-0812">Transmembrane</keyword>
<name>A0A921QKW9_SORBI</name>
<dbReference type="EMBL" id="CM027686">
    <property type="protein sequence ID" value="KAG0522405.1"/>
    <property type="molecule type" value="Genomic_DNA"/>
</dbReference>
<dbReference type="GO" id="GO:0016020">
    <property type="term" value="C:membrane"/>
    <property type="evidence" value="ECO:0007669"/>
    <property type="project" value="UniProtKB-SubCell"/>
</dbReference>
<feature type="non-terminal residue" evidence="11">
    <location>
        <position position="350"/>
    </location>
</feature>
<reference evidence="11" key="2">
    <citation type="submission" date="2020-10" db="EMBL/GenBank/DDBJ databases">
        <authorList>
            <person name="Cooper E.A."/>
            <person name="Brenton Z.W."/>
            <person name="Flinn B.S."/>
            <person name="Jenkins J."/>
            <person name="Shu S."/>
            <person name="Flowers D."/>
            <person name="Luo F."/>
            <person name="Wang Y."/>
            <person name="Xia P."/>
            <person name="Barry K."/>
            <person name="Daum C."/>
            <person name="Lipzen A."/>
            <person name="Yoshinaga Y."/>
            <person name="Schmutz J."/>
            <person name="Saski C."/>
            <person name="Vermerris W."/>
            <person name="Kresovich S."/>
        </authorList>
    </citation>
    <scope>NUCLEOTIDE SEQUENCE</scope>
</reference>
<dbReference type="FunFam" id="3.80.10.10:FF:000111">
    <property type="entry name" value="LRR receptor-like serine/threonine-protein kinase ERECTA"/>
    <property type="match status" value="1"/>
</dbReference>
<evidence type="ECO:0008006" key="13">
    <source>
        <dbReference type="Google" id="ProtNLM"/>
    </source>
</evidence>
<dbReference type="Pfam" id="PF13855">
    <property type="entry name" value="LRR_8"/>
    <property type="match status" value="1"/>
</dbReference>
<dbReference type="Gene3D" id="3.80.10.10">
    <property type="entry name" value="Ribonuclease Inhibitor"/>
    <property type="match status" value="1"/>
</dbReference>
<comment type="subcellular location">
    <subcellularLocation>
        <location evidence="1">Membrane</location>
        <topology evidence="1">Single-pass type I membrane protein</topology>
    </subcellularLocation>
</comment>
<evidence type="ECO:0000256" key="3">
    <source>
        <dbReference type="ARBA" id="ARBA00022614"/>
    </source>
</evidence>
<reference evidence="11" key="1">
    <citation type="journal article" date="2019" name="BMC Genomics">
        <title>A new reference genome for Sorghum bicolor reveals high levels of sequence similarity between sweet and grain genotypes: implications for the genetics of sugar metabolism.</title>
        <authorList>
            <person name="Cooper E.A."/>
            <person name="Brenton Z.W."/>
            <person name="Flinn B.S."/>
            <person name="Jenkins J."/>
            <person name="Shu S."/>
            <person name="Flowers D."/>
            <person name="Luo F."/>
            <person name="Wang Y."/>
            <person name="Xia P."/>
            <person name="Barry K."/>
            <person name="Daum C."/>
            <person name="Lipzen A."/>
            <person name="Yoshinaga Y."/>
            <person name="Schmutz J."/>
            <person name="Saski C."/>
            <person name="Vermerris W."/>
            <person name="Kresovich S."/>
        </authorList>
    </citation>
    <scope>NUCLEOTIDE SEQUENCE</scope>
</reference>
<dbReference type="PRINTS" id="PR00019">
    <property type="entry name" value="LEURICHRPT"/>
</dbReference>